<dbReference type="OrthoDB" id="3433125at2759"/>
<name>A0A1L9T8Q6_9EURO</name>
<feature type="compositionally biased region" description="Low complexity" evidence="1">
    <location>
        <begin position="54"/>
        <end position="66"/>
    </location>
</feature>
<feature type="region of interest" description="Disordered" evidence="1">
    <location>
        <begin position="29"/>
        <end position="92"/>
    </location>
</feature>
<reference evidence="3" key="1">
    <citation type="journal article" date="2017" name="Genome Biol.">
        <title>Comparative genomics reveals high biological diversity and specific adaptations in the industrially and medically important fungal genus Aspergillus.</title>
        <authorList>
            <person name="de Vries R.P."/>
            <person name="Riley R."/>
            <person name="Wiebenga A."/>
            <person name="Aguilar-Osorio G."/>
            <person name="Amillis S."/>
            <person name="Uchima C.A."/>
            <person name="Anderluh G."/>
            <person name="Asadollahi M."/>
            <person name="Askin M."/>
            <person name="Barry K."/>
            <person name="Battaglia E."/>
            <person name="Bayram O."/>
            <person name="Benocci T."/>
            <person name="Braus-Stromeyer S.A."/>
            <person name="Caldana C."/>
            <person name="Canovas D."/>
            <person name="Cerqueira G.C."/>
            <person name="Chen F."/>
            <person name="Chen W."/>
            <person name="Choi C."/>
            <person name="Clum A."/>
            <person name="Dos Santos R.A."/>
            <person name="Damasio A.R."/>
            <person name="Diallinas G."/>
            <person name="Emri T."/>
            <person name="Fekete E."/>
            <person name="Flipphi M."/>
            <person name="Freyberg S."/>
            <person name="Gallo A."/>
            <person name="Gournas C."/>
            <person name="Habgood R."/>
            <person name="Hainaut M."/>
            <person name="Harispe M.L."/>
            <person name="Henrissat B."/>
            <person name="Hilden K.S."/>
            <person name="Hope R."/>
            <person name="Hossain A."/>
            <person name="Karabika E."/>
            <person name="Karaffa L."/>
            <person name="Karanyi Z."/>
            <person name="Krasevec N."/>
            <person name="Kuo A."/>
            <person name="Kusch H."/>
            <person name="LaButti K."/>
            <person name="Lagendijk E.L."/>
            <person name="Lapidus A."/>
            <person name="Levasseur A."/>
            <person name="Lindquist E."/>
            <person name="Lipzen A."/>
            <person name="Logrieco A.F."/>
            <person name="MacCabe A."/>
            <person name="Maekelae M.R."/>
            <person name="Malavazi I."/>
            <person name="Melin P."/>
            <person name="Meyer V."/>
            <person name="Mielnichuk N."/>
            <person name="Miskei M."/>
            <person name="Molnar A.P."/>
            <person name="Mule G."/>
            <person name="Ngan C.Y."/>
            <person name="Orejas M."/>
            <person name="Orosz E."/>
            <person name="Ouedraogo J.P."/>
            <person name="Overkamp K.M."/>
            <person name="Park H.-S."/>
            <person name="Perrone G."/>
            <person name="Piumi F."/>
            <person name="Punt P.J."/>
            <person name="Ram A.F."/>
            <person name="Ramon A."/>
            <person name="Rauscher S."/>
            <person name="Record E."/>
            <person name="Riano-Pachon D.M."/>
            <person name="Robert V."/>
            <person name="Roehrig J."/>
            <person name="Ruller R."/>
            <person name="Salamov A."/>
            <person name="Salih N.S."/>
            <person name="Samson R.A."/>
            <person name="Sandor E."/>
            <person name="Sanguinetti M."/>
            <person name="Schuetze T."/>
            <person name="Sepcic K."/>
            <person name="Shelest E."/>
            <person name="Sherlock G."/>
            <person name="Sophianopoulou V."/>
            <person name="Squina F.M."/>
            <person name="Sun H."/>
            <person name="Susca A."/>
            <person name="Todd R.B."/>
            <person name="Tsang A."/>
            <person name="Unkles S.E."/>
            <person name="van de Wiele N."/>
            <person name="van Rossen-Uffink D."/>
            <person name="Oliveira J.V."/>
            <person name="Vesth T.C."/>
            <person name="Visser J."/>
            <person name="Yu J.-H."/>
            <person name="Zhou M."/>
            <person name="Andersen M.R."/>
            <person name="Archer D.B."/>
            <person name="Baker S.E."/>
            <person name="Benoit I."/>
            <person name="Brakhage A.A."/>
            <person name="Braus G.H."/>
            <person name="Fischer R."/>
            <person name="Frisvad J.C."/>
            <person name="Goldman G.H."/>
            <person name="Houbraken J."/>
            <person name="Oakley B."/>
            <person name="Pocsi I."/>
            <person name="Scazzocchio C."/>
            <person name="Seiboth B."/>
            <person name="vanKuyk P.A."/>
            <person name="Wortman J."/>
            <person name="Dyer P.S."/>
            <person name="Grigoriev I.V."/>
        </authorList>
    </citation>
    <scope>NUCLEOTIDE SEQUENCE [LARGE SCALE GENOMIC DNA]</scope>
    <source>
        <strain evidence="3">CBS 593.65</strain>
    </source>
</reference>
<gene>
    <name evidence="2" type="ORF">ASPSYDRAFT_92019</name>
</gene>
<protein>
    <submittedName>
        <fullName evidence="2">Uncharacterized protein</fullName>
    </submittedName>
</protein>
<dbReference type="GeneID" id="63768662"/>
<proteinExistence type="predicted"/>
<accession>A0A1L9T8Q6</accession>
<dbReference type="AlphaFoldDB" id="A0A1L9T8Q6"/>
<dbReference type="Proteomes" id="UP000184356">
    <property type="component" value="Unassembled WGS sequence"/>
</dbReference>
<evidence type="ECO:0000313" key="3">
    <source>
        <dbReference type="Proteomes" id="UP000184356"/>
    </source>
</evidence>
<sequence length="525" mass="58196">MNRSQGPIGKLAQGVVTGIGFASEVRGYRKARKAAKLDNESELQRQPQLEDQPDSASPSQSASSPSNSHEAKETDIDTEALPPSYEEVERSWELDEAQDIVIEAQRPRKSKSGVANPDKVIAAFLQRHPPSSSPVSPSPPQTPQQPGTGSRLEYPVSIPQRRPKDKKRGFIRAYAPDLQNVGIDQETWFDFIETLNEASLANPWINALNLASLAATPLPSAISMAASTAIMVATTVAIETQGRYRQNKALDKLNDEFFRPRGLFCLVMTWDSTSFDSRTNSNVNTTIQNTIDGQGRISHKFQTSNGVTNGMESIQTAQLIFPGLDLLTTVSKEEEKGLKKKMRRGKLFVGDYMDRRAQARFFAENPTSHLNQGGKPTFQSKYADPTYQLGGRFQTQLQLQSRGHGYSSRRDIRRERGFGDGPLGLIGLAVQTIADRGSTSGNRCAFHAPYGSGFEVHESDRYTEYQESPYPQRSGVNIGRGRGLNKLFSSKVLYLMVVNMPTAEEMAEARHLTAGWDVQPEQYQF</sequence>
<dbReference type="VEuPathDB" id="FungiDB:ASPSYDRAFT_92019"/>
<organism evidence="2 3">
    <name type="scientific">Aspergillus sydowii CBS 593.65</name>
    <dbReference type="NCBI Taxonomy" id="1036612"/>
    <lineage>
        <taxon>Eukaryota</taxon>
        <taxon>Fungi</taxon>
        <taxon>Dikarya</taxon>
        <taxon>Ascomycota</taxon>
        <taxon>Pezizomycotina</taxon>
        <taxon>Eurotiomycetes</taxon>
        <taxon>Eurotiomycetidae</taxon>
        <taxon>Eurotiales</taxon>
        <taxon>Aspergillaceae</taxon>
        <taxon>Aspergillus</taxon>
        <taxon>Aspergillus subgen. Nidulantes</taxon>
    </lineage>
</organism>
<dbReference type="STRING" id="1036612.A0A1L9T8Q6"/>
<dbReference type="InterPro" id="IPR053221">
    <property type="entry name" value="Burnettramic_acid_biosynth"/>
</dbReference>
<feature type="region of interest" description="Disordered" evidence="1">
    <location>
        <begin position="128"/>
        <end position="165"/>
    </location>
</feature>
<evidence type="ECO:0000313" key="2">
    <source>
        <dbReference type="EMBL" id="OJJ55807.1"/>
    </source>
</evidence>
<evidence type="ECO:0000256" key="1">
    <source>
        <dbReference type="SAM" id="MobiDB-lite"/>
    </source>
</evidence>
<keyword evidence="3" id="KW-1185">Reference proteome</keyword>
<dbReference type="RefSeq" id="XP_040699613.1">
    <property type="nucleotide sequence ID" value="XM_040852589.1"/>
</dbReference>
<dbReference type="EMBL" id="KV878591">
    <property type="protein sequence ID" value="OJJ55807.1"/>
    <property type="molecule type" value="Genomic_DNA"/>
</dbReference>
<dbReference type="PANTHER" id="PTHR38887">
    <property type="entry name" value="CHROMOSOME 21, WHOLE GENOME SHOTGUN SEQUENCE"/>
    <property type="match status" value="1"/>
</dbReference>
<dbReference type="PANTHER" id="PTHR38887:SF1">
    <property type="entry name" value="RAS MODIFICATION PROTEIN ERF4"/>
    <property type="match status" value="1"/>
</dbReference>